<reference evidence="1 2" key="1">
    <citation type="submission" date="2021-04" db="EMBL/GenBank/DDBJ databases">
        <title>Draft genome sequence of Paenibacillus cisolokensis, LC2-13A.</title>
        <authorList>
            <person name="Uke A."/>
            <person name="Chhe C."/>
            <person name="Baramee S."/>
            <person name="Kosugi A."/>
        </authorList>
    </citation>
    <scope>NUCLEOTIDE SEQUENCE [LARGE SCALE GENOMIC DNA]</scope>
    <source>
        <strain evidence="1 2">LC2-13A</strain>
    </source>
</reference>
<organism evidence="1 2">
    <name type="scientific">Paenibacillus cisolokensis</name>
    <dbReference type="NCBI Taxonomy" id="1658519"/>
    <lineage>
        <taxon>Bacteria</taxon>
        <taxon>Bacillati</taxon>
        <taxon>Bacillota</taxon>
        <taxon>Bacilli</taxon>
        <taxon>Bacillales</taxon>
        <taxon>Paenibacillaceae</taxon>
        <taxon>Paenibacillus</taxon>
    </lineage>
</organism>
<gene>
    <name evidence="1" type="ORF">PACILC2_04440</name>
</gene>
<evidence type="ECO:0000313" key="2">
    <source>
        <dbReference type="Proteomes" id="UP000680304"/>
    </source>
</evidence>
<proteinExistence type="predicted"/>
<dbReference type="EMBL" id="BOVJ01000013">
    <property type="protein sequence ID" value="GIQ61876.1"/>
    <property type="molecule type" value="Genomic_DNA"/>
</dbReference>
<sequence>MANGRQQRFVFEKFAFPDRLADAGQILVNDPSGPDIEMADFRIAHLAFRKPDRLAASGQGRMRISRPVAVKVRLFRLGDGVALRLLAQREAVEND</sequence>
<keyword evidence="2" id="KW-1185">Reference proteome</keyword>
<comment type="caution">
    <text evidence="1">The sequence shown here is derived from an EMBL/GenBank/DDBJ whole genome shotgun (WGS) entry which is preliminary data.</text>
</comment>
<evidence type="ECO:0000313" key="1">
    <source>
        <dbReference type="EMBL" id="GIQ61876.1"/>
    </source>
</evidence>
<accession>A0ABQ4N1J9</accession>
<name>A0ABQ4N1J9_9BACL</name>
<dbReference type="Proteomes" id="UP000680304">
    <property type="component" value="Unassembled WGS sequence"/>
</dbReference>
<protein>
    <submittedName>
        <fullName evidence="1">Uncharacterized protein</fullName>
    </submittedName>
</protein>